<accession>A0A1W0WYQ5</accession>
<dbReference type="AlphaFoldDB" id="A0A1W0WYQ5"/>
<comment type="subcellular location">
    <subcellularLocation>
        <location evidence="1">Mitochondrion</location>
    </subcellularLocation>
</comment>
<dbReference type="OrthoDB" id="26679at2759"/>
<dbReference type="PROSITE" id="PS51886">
    <property type="entry name" value="TLDC"/>
    <property type="match status" value="1"/>
</dbReference>
<evidence type="ECO:0000259" key="7">
    <source>
        <dbReference type="PROSITE" id="PS51886"/>
    </source>
</evidence>
<feature type="region of interest" description="Disordered" evidence="5">
    <location>
        <begin position="358"/>
        <end position="420"/>
    </location>
</feature>
<organism evidence="8 9">
    <name type="scientific">Hypsibius exemplaris</name>
    <name type="common">Freshwater tardigrade</name>
    <dbReference type="NCBI Taxonomy" id="2072580"/>
    <lineage>
        <taxon>Eukaryota</taxon>
        <taxon>Metazoa</taxon>
        <taxon>Ecdysozoa</taxon>
        <taxon>Tardigrada</taxon>
        <taxon>Eutardigrada</taxon>
        <taxon>Parachela</taxon>
        <taxon>Hypsibioidea</taxon>
        <taxon>Hypsibiidae</taxon>
        <taxon>Hypsibius</taxon>
    </lineage>
</organism>
<evidence type="ECO:0000313" key="8">
    <source>
        <dbReference type="EMBL" id="OQV20344.1"/>
    </source>
</evidence>
<comment type="similarity">
    <text evidence="2">Belongs to the OXR1 family.</text>
</comment>
<dbReference type="Pfam" id="PF01476">
    <property type="entry name" value="LysM"/>
    <property type="match status" value="1"/>
</dbReference>
<keyword evidence="9" id="KW-1185">Reference proteome</keyword>
<dbReference type="PANTHER" id="PTHR23354:SF62">
    <property type="entry name" value="MUSTARD, ISOFORM V"/>
    <property type="match status" value="1"/>
</dbReference>
<evidence type="ECO:0000256" key="3">
    <source>
        <dbReference type="ARBA" id="ARBA00023128"/>
    </source>
</evidence>
<dbReference type="GO" id="GO:0006979">
    <property type="term" value="P:response to oxidative stress"/>
    <property type="evidence" value="ECO:0007669"/>
    <property type="project" value="TreeGrafter"/>
</dbReference>
<name>A0A1W0WYQ5_HYPEX</name>
<evidence type="ECO:0000259" key="6">
    <source>
        <dbReference type="PROSITE" id="PS51782"/>
    </source>
</evidence>
<gene>
    <name evidence="8" type="ORF">BV898_05630</name>
</gene>
<feature type="region of interest" description="Disordered" evidence="5">
    <location>
        <begin position="1"/>
        <end position="32"/>
    </location>
</feature>
<feature type="compositionally biased region" description="Polar residues" evidence="5">
    <location>
        <begin position="462"/>
        <end position="479"/>
    </location>
</feature>
<dbReference type="PROSITE" id="PS51782">
    <property type="entry name" value="LYSM"/>
    <property type="match status" value="1"/>
</dbReference>
<sequence length="828" mass="91328">MDSSFPFPNPASGGGDRPLSPDKDMATAGKAKMPAPAGTVEYIVGNSETLESVSAKFDATPSELVKINRLALRMVFPGQRIFIPVRTAAPVVEPERKVHSPMEGAVNKRRPSSGATLNIPGHIEPMVVADRPPVESVDAALDSEVAEVDGGRLDEDCHARFLKISAAFVIEDTEQASVTGVLLVTPNAIMFDPNVSDALVMKNGSEKYGAIIPMENILSAAIYSEIVPREVRRNSRVESIPFSSFLVHAANKYPVTLEENESPENGEEEEKSIMEDNNEEIISPVEKAEEISVPSPPAVEPVATAPPTRRVSSRSGTLSSGGEEDVAGAIVSGGGGPLLVAEKPEGVFARTRKLSPFRTKSTPLDGKSSEEDLHGAVNADGTRHRRGGSLAPLRKLSRTLMGRKDSHGQAVNEGEDWSKGMDGIFQRTGSLRATVSPKIKSFVDYSSGLFTLDNNEPESPGPKSQSESETSSPLPGESFTTWQLRRGLSREDVLQHASARRQKFGYRSVVTMEDKPELFKSIEELIPKEREDVKPSKPLYLCFRVGTPVNKSPKPVIHGPVESYGKKRLKPEYWFAIDREKAEKFYGFLLHWRPEAYGTENMDPADLGFMLFDEPDEDMNEHFAKDLRGMAKEWEVIAFDEARRRAFFLDREESVLPLPELRGGLSDILTDELCGKLLPHLPARAQGYPWTLIYSTSAHGFSLKTLYRKMQPVDSPTLFLIKDVHEHVFGAIVSCAFKVAEHFYGTGESLLFTFFPAFEVYNWNGENQYIVRGQLDNIAIGSGSGTFGIWLDEDLFKGRTQACTTFDNEPLCPCGDFEVKNVEAWCFF</sequence>
<evidence type="ECO:0000313" key="9">
    <source>
        <dbReference type="Proteomes" id="UP000192578"/>
    </source>
</evidence>
<keyword evidence="8" id="KW-0675">Receptor</keyword>
<feature type="region of interest" description="Disordered" evidence="5">
    <location>
        <begin position="451"/>
        <end position="479"/>
    </location>
</feature>
<evidence type="ECO:0000256" key="5">
    <source>
        <dbReference type="SAM" id="MobiDB-lite"/>
    </source>
</evidence>
<dbReference type="CDD" id="cd00118">
    <property type="entry name" value="LysM"/>
    <property type="match status" value="1"/>
</dbReference>
<feature type="domain" description="TLDc" evidence="7">
    <location>
        <begin position="667"/>
        <end position="828"/>
    </location>
</feature>
<dbReference type="InterPro" id="IPR036779">
    <property type="entry name" value="LysM_dom_sf"/>
</dbReference>
<dbReference type="EMBL" id="MTYJ01000031">
    <property type="protein sequence ID" value="OQV20344.1"/>
    <property type="molecule type" value="Genomic_DNA"/>
</dbReference>
<dbReference type="InterPro" id="IPR018392">
    <property type="entry name" value="LysM"/>
</dbReference>
<dbReference type="SUPFAM" id="SSF54106">
    <property type="entry name" value="LysM domain"/>
    <property type="match status" value="1"/>
</dbReference>
<dbReference type="SMART" id="SM00257">
    <property type="entry name" value="LysM"/>
    <property type="match status" value="1"/>
</dbReference>
<dbReference type="Proteomes" id="UP000192578">
    <property type="component" value="Unassembled WGS sequence"/>
</dbReference>
<dbReference type="GO" id="GO:0005634">
    <property type="term" value="C:nucleus"/>
    <property type="evidence" value="ECO:0007669"/>
    <property type="project" value="TreeGrafter"/>
</dbReference>
<evidence type="ECO:0000256" key="2">
    <source>
        <dbReference type="ARBA" id="ARBA00009540"/>
    </source>
</evidence>
<feature type="domain" description="LysM" evidence="6">
    <location>
        <begin position="40"/>
        <end position="83"/>
    </location>
</feature>
<dbReference type="GO" id="GO:0005739">
    <property type="term" value="C:mitochondrion"/>
    <property type="evidence" value="ECO:0007669"/>
    <property type="project" value="UniProtKB-SubCell"/>
</dbReference>
<dbReference type="SMART" id="SM00584">
    <property type="entry name" value="TLDc"/>
    <property type="match status" value="1"/>
</dbReference>
<protein>
    <recommendedName>
        <fullName evidence="4">Oxidation resistance protein 1</fullName>
    </recommendedName>
</protein>
<evidence type="ECO:0000256" key="1">
    <source>
        <dbReference type="ARBA" id="ARBA00004173"/>
    </source>
</evidence>
<reference evidence="9" key="1">
    <citation type="submission" date="2017-01" db="EMBL/GenBank/DDBJ databases">
        <title>Comparative genomics of anhydrobiosis in the tardigrade Hypsibius dujardini.</title>
        <authorList>
            <person name="Yoshida Y."/>
            <person name="Koutsovoulos G."/>
            <person name="Laetsch D."/>
            <person name="Stevens L."/>
            <person name="Kumar S."/>
            <person name="Horikawa D."/>
            <person name="Ishino K."/>
            <person name="Komine S."/>
            <person name="Tomita M."/>
            <person name="Blaxter M."/>
            <person name="Arakawa K."/>
        </authorList>
    </citation>
    <scope>NUCLEOTIDE SEQUENCE [LARGE SCALE GENOMIC DNA]</scope>
    <source>
        <strain evidence="9">Z151</strain>
    </source>
</reference>
<dbReference type="Pfam" id="PF07534">
    <property type="entry name" value="TLD"/>
    <property type="match status" value="1"/>
</dbReference>
<evidence type="ECO:0000256" key="4">
    <source>
        <dbReference type="ARBA" id="ARBA00040604"/>
    </source>
</evidence>
<feature type="region of interest" description="Disordered" evidence="5">
    <location>
        <begin position="289"/>
        <end position="325"/>
    </location>
</feature>
<dbReference type="PANTHER" id="PTHR23354">
    <property type="entry name" value="NUCLEOLAR PROTEIN 7/ESTROGEN RECEPTOR COACTIVATOR-RELATED"/>
    <property type="match status" value="1"/>
</dbReference>
<dbReference type="Gene3D" id="3.10.350.10">
    <property type="entry name" value="LysM domain"/>
    <property type="match status" value="1"/>
</dbReference>
<dbReference type="InterPro" id="IPR006571">
    <property type="entry name" value="TLDc_dom"/>
</dbReference>
<keyword evidence="3" id="KW-0496">Mitochondrion</keyword>
<comment type="caution">
    <text evidence="8">The sequence shown here is derived from an EMBL/GenBank/DDBJ whole genome shotgun (WGS) entry which is preliminary data.</text>
</comment>
<proteinExistence type="inferred from homology"/>